<name>A0ABN0MSP9_9CHLA</name>
<sequence length="62" mass="6226">MAAVAVACVAPELVVVTVRPSLVNTTLSGELKDPACETTGSAVELTFSAVAAAEPEPAEVIE</sequence>
<evidence type="ECO:0000313" key="1">
    <source>
        <dbReference type="EMBL" id="EPP38572.1"/>
    </source>
</evidence>
<proteinExistence type="predicted"/>
<organism evidence="1 2">
    <name type="scientific">Chlamydia avium</name>
    <dbReference type="NCBI Taxonomy" id="1457141"/>
    <lineage>
        <taxon>Bacteria</taxon>
        <taxon>Pseudomonadati</taxon>
        <taxon>Chlamydiota</taxon>
        <taxon>Chlamydiia</taxon>
        <taxon>Chlamydiales</taxon>
        <taxon>Chlamydiaceae</taxon>
        <taxon>Chlamydia/Chlamydophila group</taxon>
        <taxon>Chlamydia</taxon>
    </lineage>
</organism>
<evidence type="ECO:0000313" key="2">
    <source>
        <dbReference type="Proteomes" id="UP000014821"/>
    </source>
</evidence>
<protein>
    <submittedName>
        <fullName evidence="1">Uncharacterized protein</fullName>
    </submittedName>
</protein>
<comment type="caution">
    <text evidence="1">The sequence shown here is derived from an EMBL/GenBank/DDBJ whole genome shotgun (WGS) entry which is preliminary data.</text>
</comment>
<gene>
    <name evidence="1" type="ORF">CP10881SC42_0406</name>
</gene>
<reference evidence="1" key="1">
    <citation type="submission" date="2013-04" db="EMBL/GenBank/DDBJ databases">
        <title>Genome sequence of Chlamydia psittaci 10_881_SC42.</title>
        <authorList>
            <person name="Huot-Creasy H."/>
            <person name="McCracken C.L."/>
            <person name="Humphries M."/>
            <person name="Sachse K."/>
            <person name="Laroucau K."/>
            <person name="Bavoil P."/>
            <person name="Myers G.S."/>
        </authorList>
    </citation>
    <scope>NUCLEOTIDE SEQUENCE [LARGE SCALE GENOMIC DNA]</scope>
    <source>
        <strain evidence="1">10_881_SC42</strain>
    </source>
</reference>
<keyword evidence="2" id="KW-1185">Reference proteome</keyword>
<accession>A0ABN0MSP9</accession>
<dbReference type="Proteomes" id="UP000014821">
    <property type="component" value="Unassembled WGS sequence"/>
</dbReference>
<dbReference type="EMBL" id="ATND01000001">
    <property type="protein sequence ID" value="EPP38572.1"/>
    <property type="molecule type" value="Genomic_DNA"/>
</dbReference>